<gene>
    <name evidence="1" type="ORF">KEH51_23615</name>
</gene>
<dbReference type="EMBL" id="JAGTPW010000055">
    <property type="protein sequence ID" value="MBR8645889.1"/>
    <property type="molecule type" value="Genomic_DNA"/>
</dbReference>
<evidence type="ECO:0000313" key="1">
    <source>
        <dbReference type="EMBL" id="MBR8645889.1"/>
    </source>
</evidence>
<sequence>MNKYEVKSIKVPEDASSMKLQWRMHNAKNNWFWSIDDIRLDDQMIILPN</sequence>
<dbReference type="Proteomes" id="UP000680045">
    <property type="component" value="Unassembled WGS sequence"/>
</dbReference>
<accession>A0A941FN76</accession>
<dbReference type="AlphaFoldDB" id="A0A941FN76"/>
<comment type="caution">
    <text evidence="1">The sequence shown here is derived from an EMBL/GenBank/DDBJ whole genome shotgun (WGS) entry which is preliminary data.</text>
</comment>
<name>A0A941FN76_9BACI</name>
<reference evidence="1" key="1">
    <citation type="submission" date="2021-04" db="EMBL/GenBank/DDBJ databases">
        <title>Whole genome sequencing of Enterococci isolates from hospitalized patients.</title>
        <authorList>
            <person name="Ogoti B.M."/>
            <person name="Onyambu F.G."/>
        </authorList>
    </citation>
    <scope>NUCLEOTIDE SEQUENCE</scope>
    <source>
        <strain evidence="1">242</strain>
    </source>
</reference>
<protein>
    <submittedName>
        <fullName evidence="1">Uncharacterized protein</fullName>
    </submittedName>
</protein>
<organism evidence="1 2">
    <name type="scientific">Peribacillus frigoritolerans</name>
    <dbReference type="NCBI Taxonomy" id="450367"/>
    <lineage>
        <taxon>Bacteria</taxon>
        <taxon>Bacillati</taxon>
        <taxon>Bacillota</taxon>
        <taxon>Bacilli</taxon>
        <taxon>Bacillales</taxon>
        <taxon>Bacillaceae</taxon>
        <taxon>Peribacillus</taxon>
    </lineage>
</organism>
<evidence type="ECO:0000313" key="2">
    <source>
        <dbReference type="Proteomes" id="UP000680045"/>
    </source>
</evidence>
<proteinExistence type="predicted"/>